<evidence type="ECO:0000313" key="3">
    <source>
        <dbReference type="EMBL" id="VFK74432.1"/>
    </source>
</evidence>
<protein>
    <submittedName>
        <fullName evidence="2">Uncharacterized protein</fullName>
    </submittedName>
</protein>
<name>A0A450XEQ4_9GAMM</name>
<dbReference type="EMBL" id="CAADGH010000004">
    <property type="protein sequence ID" value="VFK74432.1"/>
    <property type="molecule type" value="Genomic_DNA"/>
</dbReference>
<evidence type="ECO:0000313" key="1">
    <source>
        <dbReference type="EMBL" id="VFK22168.1"/>
    </source>
</evidence>
<dbReference type="EMBL" id="CAADFQ010000004">
    <property type="protein sequence ID" value="VFK27782.1"/>
    <property type="molecule type" value="Genomic_DNA"/>
</dbReference>
<dbReference type="EMBL" id="CAADFO010000001">
    <property type="protein sequence ID" value="VFK22168.1"/>
    <property type="molecule type" value="Genomic_DNA"/>
</dbReference>
<accession>A0A450XEQ4</accession>
<reference evidence="2" key="1">
    <citation type="submission" date="2019-02" db="EMBL/GenBank/DDBJ databases">
        <authorList>
            <person name="Gruber-Vodicka R. H."/>
            <person name="Seah K. B. B."/>
        </authorList>
    </citation>
    <scope>NUCLEOTIDE SEQUENCE</scope>
    <source>
        <strain evidence="1">BECK_BZ197</strain>
        <strain evidence="3">BECK_BZ198</strain>
        <strain evidence="2">BECK_BZ199</strain>
    </source>
</reference>
<evidence type="ECO:0000313" key="2">
    <source>
        <dbReference type="EMBL" id="VFK27782.1"/>
    </source>
</evidence>
<gene>
    <name evidence="1" type="ORF">BECKMB1821G_GA0114241_100179</name>
    <name evidence="3" type="ORF">BECKMB1821H_GA0114242_100481</name>
    <name evidence="2" type="ORF">BECKMB1821I_GA0114274_100481</name>
</gene>
<dbReference type="AlphaFoldDB" id="A0A450XEQ4"/>
<sequence length="80" mass="9134">MISNPVKPEPRMSYRGHDPLLHDQRHVGAGHARDKFFDRFVEDFPGKGLLLDPTTHASYNPSSECEPRRINCSRVVSGFR</sequence>
<organism evidence="2">
    <name type="scientific">Candidatus Kentrum sp. MB</name>
    <dbReference type="NCBI Taxonomy" id="2138164"/>
    <lineage>
        <taxon>Bacteria</taxon>
        <taxon>Pseudomonadati</taxon>
        <taxon>Pseudomonadota</taxon>
        <taxon>Gammaproteobacteria</taxon>
        <taxon>Candidatus Kentrum</taxon>
    </lineage>
</organism>
<proteinExistence type="predicted"/>